<evidence type="ECO:0000313" key="1">
    <source>
        <dbReference type="EMBL" id="KHF40809.1"/>
    </source>
</evidence>
<comment type="caution">
    <text evidence="1">The sequence shown here is derived from an EMBL/GenBank/DDBJ whole genome shotgun (WGS) entry which is preliminary data.</text>
</comment>
<dbReference type="Pfam" id="PF14003">
    <property type="entry name" value="YlbE"/>
    <property type="match status" value="1"/>
</dbReference>
<dbReference type="eggNOG" id="ENOG50336YB">
    <property type="taxonomic scope" value="Bacteria"/>
</dbReference>
<gene>
    <name evidence="1" type="ORF">LQ50_06850</name>
</gene>
<dbReference type="STRING" id="333138.LQ50_06850"/>
<dbReference type="RefSeq" id="WP_034627285.1">
    <property type="nucleotide sequence ID" value="NZ_JRJU01000006.1"/>
</dbReference>
<protein>
    <recommendedName>
        <fullName evidence="3">YlbE-like protein</fullName>
    </recommendedName>
</protein>
<dbReference type="InterPro" id="IPR025613">
    <property type="entry name" value="YlbE"/>
</dbReference>
<dbReference type="EMBL" id="JRJU01000006">
    <property type="protein sequence ID" value="KHF40809.1"/>
    <property type="molecule type" value="Genomic_DNA"/>
</dbReference>
<dbReference type="OrthoDB" id="1646085at2"/>
<reference evidence="1 2" key="1">
    <citation type="submission" date="2014-09" db="EMBL/GenBank/DDBJ databases">
        <title>Genome sequencing and annotation of Bacillus Okhensis strain Kh10-101T.</title>
        <authorList>
            <person name="Prakash J.S."/>
        </authorList>
    </citation>
    <scope>NUCLEOTIDE SEQUENCE [LARGE SCALE GENOMIC DNA]</scope>
    <source>
        <strain evidence="2">Kh10-101T</strain>
    </source>
</reference>
<evidence type="ECO:0000313" key="2">
    <source>
        <dbReference type="Proteomes" id="UP000030832"/>
    </source>
</evidence>
<dbReference type="Proteomes" id="UP000030832">
    <property type="component" value="Unassembled WGS sequence"/>
</dbReference>
<evidence type="ECO:0008006" key="3">
    <source>
        <dbReference type="Google" id="ProtNLM"/>
    </source>
</evidence>
<dbReference type="AlphaFoldDB" id="A0A0B0IL81"/>
<sequence length="87" mass="10332">MRADVQQMLFERPELRHYMRQHPNWYRKLSRDPSQIPALEKEANQFYGRTLPQRVEKVQNSLGLVMMMMEMLKMGQSTVVDSHGPVQ</sequence>
<organism evidence="1 2">
    <name type="scientific">Halalkalibacter okhensis</name>
    <dbReference type="NCBI Taxonomy" id="333138"/>
    <lineage>
        <taxon>Bacteria</taxon>
        <taxon>Bacillati</taxon>
        <taxon>Bacillota</taxon>
        <taxon>Bacilli</taxon>
        <taxon>Bacillales</taxon>
        <taxon>Bacillaceae</taxon>
        <taxon>Halalkalibacter</taxon>
    </lineage>
</organism>
<name>A0A0B0IL81_9BACI</name>
<accession>A0A0B0IL81</accession>
<proteinExistence type="predicted"/>
<keyword evidence="2" id="KW-1185">Reference proteome</keyword>